<proteinExistence type="predicted"/>
<sequence length="610" mass="73596">MIGYLSMDYNETKNLDLKSIEKVIYENKKASKFFIPSYQRGYRWDDRQVLDLLDDIDEFAHKIKTQNEFYCLQPIVLRYDDENTHYKVIDGQQRLTTIYIILKYLQESSKRFNDIKKELNNNDEVKDIFEFCDIEDFEVQEPYSIEYETRTNSQDFLNNKLTEKINDSNPDYYHMSKAYQTTKEWFKTKNKKLFLDTLMKNTKFIWYEVDCKNDKEEIEIFSRLNIGKIGLTNAELIKAMLLLPIKDYKEQIEFSSVWDNIEQTLQKNDFWYFLSNDSKSETAIDLIFTALAQKYQKIYNKIIEEKYKNHEDEQKNQKLNFKITEDKYAYYIFAHILKTDFKSENKIWKESQELYRSFLNWYNDREIYHKVAYLIHFKHSLLSLYEKYEDKTKDEFKIELNELIEKGIPNINLMTLRYGEKGVHKMLLLFNIETILKNKNSNVRFDFFHFKFKDWDIEHIASQTDNINQEEWIKTVYKYIGNREINKDKINKIKKNFDKFTLLVKKMLNIKEPTDENKDSIGNLTLLDSKTNRSYGNAFFPVKRTIIIDQDSNGNFIPVCTKNVFLKQYSSKLSNMMNWTDDDVENYRNEILNLLQKYSVKCELEDVEND</sequence>
<evidence type="ECO:0000313" key="4">
    <source>
        <dbReference type="Proteomes" id="UP000593580"/>
    </source>
</evidence>
<keyword evidence="4" id="KW-1185">Reference proteome</keyword>
<dbReference type="PANTHER" id="PTHR35149:SF1">
    <property type="entry name" value="DUF5655 DOMAIN-CONTAINING PROTEIN"/>
    <property type="match status" value="1"/>
</dbReference>
<name>A0A7M1B854_9BACT</name>
<protein>
    <submittedName>
        <fullName evidence="3">DUF262 domain-containing protein</fullName>
    </submittedName>
</protein>
<feature type="domain" description="GmrSD restriction endonucleases N-terminal" evidence="1">
    <location>
        <begin position="25"/>
        <end position="241"/>
    </location>
</feature>
<gene>
    <name evidence="3" type="ORF">FM071_06100</name>
</gene>
<feature type="domain" description="GmrSD restriction endonucleases C-terminal" evidence="2">
    <location>
        <begin position="416"/>
        <end position="586"/>
    </location>
</feature>
<dbReference type="PANTHER" id="PTHR35149">
    <property type="entry name" value="SLL5132 PROTEIN"/>
    <property type="match status" value="1"/>
</dbReference>
<dbReference type="AlphaFoldDB" id="A0A7M1B854"/>
<dbReference type="InterPro" id="IPR011089">
    <property type="entry name" value="GmrSD_C"/>
</dbReference>
<accession>A0A7M1B854</accession>
<organism evidence="3 4">
    <name type="scientific">Sulfurimonas paralvinellae</name>
    <dbReference type="NCBI Taxonomy" id="317658"/>
    <lineage>
        <taxon>Bacteria</taxon>
        <taxon>Pseudomonadati</taxon>
        <taxon>Campylobacterota</taxon>
        <taxon>Epsilonproteobacteria</taxon>
        <taxon>Campylobacterales</taxon>
        <taxon>Sulfurimonadaceae</taxon>
        <taxon>Sulfurimonas</taxon>
    </lineage>
</organism>
<evidence type="ECO:0000313" key="3">
    <source>
        <dbReference type="EMBL" id="QOP45884.1"/>
    </source>
</evidence>
<dbReference type="Proteomes" id="UP000593580">
    <property type="component" value="Chromosome"/>
</dbReference>
<dbReference type="InterPro" id="IPR004919">
    <property type="entry name" value="GmrSD_N"/>
</dbReference>
<dbReference type="Pfam" id="PF07510">
    <property type="entry name" value="GmrSD_C"/>
    <property type="match status" value="1"/>
</dbReference>
<evidence type="ECO:0000259" key="1">
    <source>
        <dbReference type="Pfam" id="PF03235"/>
    </source>
</evidence>
<dbReference type="EMBL" id="CP041406">
    <property type="protein sequence ID" value="QOP45884.1"/>
    <property type="molecule type" value="Genomic_DNA"/>
</dbReference>
<evidence type="ECO:0000259" key="2">
    <source>
        <dbReference type="Pfam" id="PF07510"/>
    </source>
</evidence>
<reference evidence="3 4" key="1">
    <citation type="submission" date="2019-07" db="EMBL/GenBank/DDBJ databases">
        <title>Sulfurimonas paralvinellae sp. nov., a novel mesophilic, hydrogen- and sulfur-oxidizing chemolithoautotroph within the Epsilonproteo- bacteria isolated from a deep-sea hydrothermal vent polychaete nest, reclassification of Thiomicrospira denitrificans as Sulfurimonas denitrificans comb. nov. and emended description of the genus Sulfurimonas.</title>
        <authorList>
            <person name="Wang S."/>
            <person name="Jiang L."/>
            <person name="Shao Z."/>
        </authorList>
    </citation>
    <scope>NUCLEOTIDE SEQUENCE [LARGE SCALE GENOMIC DNA]</scope>
    <source>
        <strain evidence="3 4">GO25</strain>
    </source>
</reference>
<dbReference type="KEGG" id="spal:FM071_06100"/>
<dbReference type="Pfam" id="PF03235">
    <property type="entry name" value="GmrSD_N"/>
    <property type="match status" value="1"/>
</dbReference>